<dbReference type="RefSeq" id="WP_057735838.1">
    <property type="nucleotide sequence ID" value="NZ_AZEG01000002.1"/>
</dbReference>
<organism evidence="3 4">
    <name type="scientific">Liquorilactobacillus uvarum DSM 19971</name>
    <dbReference type="NCBI Taxonomy" id="1423812"/>
    <lineage>
        <taxon>Bacteria</taxon>
        <taxon>Bacillati</taxon>
        <taxon>Bacillota</taxon>
        <taxon>Bacilli</taxon>
        <taxon>Lactobacillales</taxon>
        <taxon>Lactobacillaceae</taxon>
        <taxon>Liquorilactobacillus</taxon>
    </lineage>
</organism>
<sequence>MKKCLTCQQTMFEQVNFAWLFSFRKIQEKYLCENCLKKFVLIRNEERCQGCGRKQEKTNLCYDCIRWEKTGEKKLLGNRAVFTYNEAMQNFMEEYKFKGDYYWYHIFQKDFEQNIRDYYNSGWIYVPIPVDTLTLAERGFNQVTGLLQSLPFDEILKMKEVPERIKQSHKTRKQRLETQQPFEYIDKIDVAGKKILLVDDVYTTGRTLYYAKEILVKKGARDIRSFTLAR</sequence>
<dbReference type="Proteomes" id="UP000051155">
    <property type="component" value="Unassembled WGS sequence"/>
</dbReference>
<dbReference type="InterPro" id="IPR029057">
    <property type="entry name" value="PRTase-like"/>
</dbReference>
<comment type="caution">
    <text evidence="3">The sequence shown here is derived from an EMBL/GenBank/DDBJ whole genome shotgun (WGS) entry which is preliminary data.</text>
</comment>
<evidence type="ECO:0000259" key="2">
    <source>
        <dbReference type="Pfam" id="PF00156"/>
    </source>
</evidence>
<dbReference type="AlphaFoldDB" id="A0A0R1Q8R3"/>
<evidence type="ECO:0000313" key="4">
    <source>
        <dbReference type="Proteomes" id="UP000051155"/>
    </source>
</evidence>
<dbReference type="PATRIC" id="fig|1423812.3.peg.1030"/>
<dbReference type="Pfam" id="PF00156">
    <property type="entry name" value="Pribosyltran"/>
    <property type="match status" value="1"/>
</dbReference>
<keyword evidence="4" id="KW-1185">Reference proteome</keyword>
<reference evidence="3 4" key="1">
    <citation type="journal article" date="2015" name="Genome Announc.">
        <title>Expanding the biotechnology potential of lactobacilli through comparative genomics of 213 strains and associated genera.</title>
        <authorList>
            <person name="Sun Z."/>
            <person name="Harris H.M."/>
            <person name="McCann A."/>
            <person name="Guo C."/>
            <person name="Argimon S."/>
            <person name="Zhang W."/>
            <person name="Yang X."/>
            <person name="Jeffery I.B."/>
            <person name="Cooney J.C."/>
            <person name="Kagawa T.F."/>
            <person name="Liu W."/>
            <person name="Song Y."/>
            <person name="Salvetti E."/>
            <person name="Wrobel A."/>
            <person name="Rasinkangas P."/>
            <person name="Parkhill J."/>
            <person name="Rea M.C."/>
            <person name="O'Sullivan O."/>
            <person name="Ritari J."/>
            <person name="Douillard F.P."/>
            <person name="Paul Ross R."/>
            <person name="Yang R."/>
            <person name="Briner A.E."/>
            <person name="Felis G.E."/>
            <person name="de Vos W.M."/>
            <person name="Barrangou R."/>
            <person name="Klaenhammer T.R."/>
            <person name="Caufield P.W."/>
            <person name="Cui Y."/>
            <person name="Zhang H."/>
            <person name="O'Toole P.W."/>
        </authorList>
    </citation>
    <scope>NUCLEOTIDE SEQUENCE [LARGE SCALE GENOMIC DNA]</scope>
    <source>
        <strain evidence="3 4">DSM 19971</strain>
    </source>
</reference>
<dbReference type="PANTHER" id="PTHR47505:SF1">
    <property type="entry name" value="DNA UTILIZATION PROTEIN YHGH"/>
    <property type="match status" value="1"/>
</dbReference>
<dbReference type="GO" id="GO:0016757">
    <property type="term" value="F:glycosyltransferase activity"/>
    <property type="evidence" value="ECO:0007669"/>
    <property type="project" value="UniProtKB-KW"/>
</dbReference>
<dbReference type="InterPro" id="IPR000836">
    <property type="entry name" value="PRTase_dom"/>
</dbReference>
<proteinExistence type="inferred from homology"/>
<evidence type="ECO:0000313" key="3">
    <source>
        <dbReference type="EMBL" id="KRL38890.1"/>
    </source>
</evidence>
<feature type="domain" description="Phosphoribosyltransferase" evidence="2">
    <location>
        <begin position="168"/>
        <end position="229"/>
    </location>
</feature>
<dbReference type="EMBL" id="AZEG01000002">
    <property type="protein sequence ID" value="KRL38890.1"/>
    <property type="molecule type" value="Genomic_DNA"/>
</dbReference>
<comment type="similarity">
    <text evidence="1">Belongs to the ComF/GntX family.</text>
</comment>
<dbReference type="PANTHER" id="PTHR47505">
    <property type="entry name" value="DNA UTILIZATION PROTEIN YHGH"/>
    <property type="match status" value="1"/>
</dbReference>
<keyword evidence="3" id="KW-0808">Transferase</keyword>
<accession>A0A0R1Q8R3</accession>
<protein>
    <submittedName>
        <fullName evidence="3">Phosphoribosyltransferase</fullName>
    </submittedName>
</protein>
<dbReference type="SUPFAM" id="SSF53271">
    <property type="entry name" value="PRTase-like"/>
    <property type="match status" value="1"/>
</dbReference>
<dbReference type="STRING" id="1423812.FD20_GL000965"/>
<dbReference type="CDD" id="cd06223">
    <property type="entry name" value="PRTases_typeI"/>
    <property type="match status" value="1"/>
</dbReference>
<keyword evidence="3" id="KW-0328">Glycosyltransferase</keyword>
<name>A0A0R1Q8R3_9LACO</name>
<evidence type="ECO:0000256" key="1">
    <source>
        <dbReference type="ARBA" id="ARBA00008007"/>
    </source>
</evidence>
<dbReference type="OrthoDB" id="9779910at2"/>
<dbReference type="InterPro" id="IPR051910">
    <property type="entry name" value="ComF/GntX_DNA_util-trans"/>
</dbReference>
<gene>
    <name evidence="3" type="ORF">FD20_GL000965</name>
</gene>
<dbReference type="Gene3D" id="3.40.50.2020">
    <property type="match status" value="1"/>
</dbReference>